<name>A0A7J6MBY6_PEROL</name>
<feature type="transmembrane region" description="Helical" evidence="1">
    <location>
        <begin position="15"/>
        <end position="45"/>
    </location>
</feature>
<comment type="caution">
    <text evidence="4">The sequence shown here is derived from an EMBL/GenBank/DDBJ whole genome shotgun (WGS) entry which is preliminary data.</text>
</comment>
<protein>
    <recommendedName>
        <fullName evidence="2">CRAL-TRIO domain-containing protein</fullName>
    </recommendedName>
</protein>
<dbReference type="Proteomes" id="UP000570595">
    <property type="component" value="Unassembled WGS sequence"/>
</dbReference>
<feature type="domain" description="CRAL-TRIO" evidence="2">
    <location>
        <begin position="185"/>
        <end position="339"/>
    </location>
</feature>
<dbReference type="InterPro" id="IPR052578">
    <property type="entry name" value="PI_Transfer_CRAL-TRIO"/>
</dbReference>
<dbReference type="AlphaFoldDB" id="A0A7J6MBY6"/>
<dbReference type="PROSITE" id="PS50191">
    <property type="entry name" value="CRAL_TRIO"/>
    <property type="match status" value="1"/>
</dbReference>
<accession>A0A7J6MBY6</accession>
<proteinExistence type="predicted"/>
<evidence type="ECO:0000313" key="6">
    <source>
        <dbReference type="Proteomes" id="UP000572268"/>
    </source>
</evidence>
<dbReference type="SUPFAM" id="SSF52087">
    <property type="entry name" value="CRAL/TRIO domain"/>
    <property type="match status" value="1"/>
</dbReference>
<dbReference type="PANTHER" id="PTHR45824:SF29">
    <property type="entry name" value="GH16843P"/>
    <property type="match status" value="1"/>
</dbReference>
<gene>
    <name evidence="4" type="ORF">FOL46_001655</name>
    <name evidence="3" type="ORF">FOZ61_001718</name>
</gene>
<keyword evidence="1" id="KW-1133">Transmembrane helix</keyword>
<evidence type="ECO:0000259" key="2">
    <source>
        <dbReference type="PROSITE" id="PS50191"/>
    </source>
</evidence>
<keyword evidence="1" id="KW-0472">Membrane</keyword>
<dbReference type="SUPFAM" id="SSF46938">
    <property type="entry name" value="CRAL/TRIO N-terminal domain"/>
    <property type="match status" value="1"/>
</dbReference>
<reference evidence="5 6" key="1">
    <citation type="submission" date="2020-04" db="EMBL/GenBank/DDBJ databases">
        <title>Perkinsus olseni comparative genomics.</title>
        <authorList>
            <person name="Bogema D.R."/>
        </authorList>
    </citation>
    <scope>NUCLEOTIDE SEQUENCE [LARGE SCALE GENOMIC DNA]</scope>
    <source>
        <strain evidence="3">ATCC PRA-179</strain>
        <strain evidence="4">ATCC PRA-31</strain>
    </source>
</reference>
<dbReference type="OrthoDB" id="408171at2759"/>
<evidence type="ECO:0000256" key="1">
    <source>
        <dbReference type="SAM" id="Phobius"/>
    </source>
</evidence>
<organism evidence="4 6">
    <name type="scientific">Perkinsus olseni</name>
    <name type="common">Perkinsus atlanticus</name>
    <dbReference type="NCBI Taxonomy" id="32597"/>
    <lineage>
        <taxon>Eukaryota</taxon>
        <taxon>Sar</taxon>
        <taxon>Alveolata</taxon>
        <taxon>Perkinsozoa</taxon>
        <taxon>Perkinsea</taxon>
        <taxon>Perkinsida</taxon>
        <taxon>Perkinsidae</taxon>
        <taxon>Perkinsus</taxon>
    </lineage>
</organism>
<dbReference type="InterPro" id="IPR036865">
    <property type="entry name" value="CRAL-TRIO_dom_sf"/>
</dbReference>
<dbReference type="InterPro" id="IPR001251">
    <property type="entry name" value="CRAL-TRIO_dom"/>
</dbReference>
<dbReference type="CDD" id="cd00170">
    <property type="entry name" value="SEC14"/>
    <property type="match status" value="1"/>
</dbReference>
<keyword evidence="1" id="KW-0812">Transmembrane</keyword>
<dbReference type="Pfam" id="PF00650">
    <property type="entry name" value="CRAL_TRIO"/>
    <property type="match status" value="1"/>
</dbReference>
<dbReference type="SMART" id="SM00516">
    <property type="entry name" value="SEC14"/>
    <property type="match status" value="1"/>
</dbReference>
<dbReference type="GO" id="GO:0008526">
    <property type="term" value="F:phosphatidylinositol transfer activity"/>
    <property type="evidence" value="ECO:0007669"/>
    <property type="project" value="TreeGrafter"/>
</dbReference>
<dbReference type="EMBL" id="JABANN010000148">
    <property type="protein sequence ID" value="KAF4669065.1"/>
    <property type="molecule type" value="Genomic_DNA"/>
</dbReference>
<dbReference type="EMBL" id="JABAHT010000144">
    <property type="protein sequence ID" value="KAF4663370.1"/>
    <property type="molecule type" value="Genomic_DNA"/>
</dbReference>
<dbReference type="InterPro" id="IPR036273">
    <property type="entry name" value="CRAL/TRIO_N_dom_sf"/>
</dbReference>
<dbReference type="PANTHER" id="PTHR45824">
    <property type="entry name" value="GH16843P"/>
    <property type="match status" value="1"/>
</dbReference>
<evidence type="ECO:0000313" key="4">
    <source>
        <dbReference type="EMBL" id="KAF4669065.1"/>
    </source>
</evidence>
<dbReference type="Gene3D" id="3.40.525.10">
    <property type="entry name" value="CRAL-TRIO lipid binding domain"/>
    <property type="match status" value="1"/>
</dbReference>
<sequence>MPHGLPFHLDQPSAALLFLTFLQLVGAPSELFNVLLALLWIMIALQRLNRSFSSLSRKDAPSQQTNSVYHTAQSEFDDGEPSADDHHESRPVTTATLQVSLDGPYLDTVTRMLQDLSPQYILEYCGWRVTDRDYLRFAKARNGRLKDALKLMKEHVEFRRTYGPIENMRPHDDFPHALASKAWKFAGVTRCGHPFAIFKARNIVPKDIQGGLTEYIKYLAYNLDSLGKTADSIPGSDGKLVVLIDLEGWSVSRNADMSFARQFIRLAQDEFPERLYAGILVNCPFVFTAFWRVMKPCLDSQTKEKIDILGADFHDTLVSRFLDKEQLEAEYGGTHRPYPDTVEHTMTFL</sequence>
<dbReference type="Proteomes" id="UP000572268">
    <property type="component" value="Unassembled WGS sequence"/>
</dbReference>
<evidence type="ECO:0000313" key="5">
    <source>
        <dbReference type="Proteomes" id="UP000570595"/>
    </source>
</evidence>
<evidence type="ECO:0000313" key="3">
    <source>
        <dbReference type="EMBL" id="KAF4663370.1"/>
    </source>
</evidence>
<dbReference type="PRINTS" id="PR00180">
    <property type="entry name" value="CRETINALDHBP"/>
</dbReference>